<feature type="domain" description="CGL2689-like C-terminal" evidence="1">
    <location>
        <begin position="135"/>
        <end position="184"/>
    </location>
</feature>
<name>A0A0G3HET9_9CORY</name>
<reference evidence="3" key="2">
    <citation type="submission" date="2015-05" db="EMBL/GenBank/DDBJ databases">
        <title>Complete genome sequence of Corynebacterium uterequi DSM 45634, isolated from the uterus of a maiden mare.</title>
        <authorList>
            <person name="Ruckert C."/>
            <person name="Albersmeier A."/>
            <person name="Winkler A."/>
            <person name="Tauch A."/>
        </authorList>
    </citation>
    <scope>NUCLEOTIDE SEQUENCE [LARGE SCALE GENOMIC DNA]</scope>
    <source>
        <strain evidence="3">DSM 45634</strain>
    </source>
</reference>
<keyword evidence="3" id="KW-1185">Reference proteome</keyword>
<sequence>MQRPILRVAVLGARPAPESFPALLARAGHHVTHVADAAQAAEADLILLDVEEDAFDAAVHAVAEVVHPGHIVAHLLPSRGVQELDAVEVAGAVVISLWQLSDEVWAGEALDELGDTILGLLVSDAHGRLIRLDSSRRRTLRAALDYVAAVEALRRDAVAMLSQVLGDDTLAAEVSRERGALIDDARAAAAIAAVRHSLS</sequence>
<accession>A0A0G3HET9</accession>
<dbReference type="KEGG" id="cut:CUTER_09515"/>
<dbReference type="AlphaFoldDB" id="A0A0G3HET9"/>
<dbReference type="Gene3D" id="3.40.50.720">
    <property type="entry name" value="NAD(P)-binding Rossmann-like Domain"/>
    <property type="match status" value="1"/>
</dbReference>
<dbReference type="InterPro" id="IPR054507">
    <property type="entry name" value="CGL2689-like_C"/>
</dbReference>
<reference evidence="2 3" key="1">
    <citation type="journal article" date="2015" name="Genome Announc.">
        <title>Virulence Factor Genes Detected in the Complete Genome Sequence of Corynebacterium uterequi DSM 45634, Isolated from the Uterus of a Maiden Mare.</title>
        <authorList>
            <person name="Ruckert C."/>
            <person name="Kriete M."/>
            <person name="Jaenicke S."/>
            <person name="Winkler A."/>
            <person name="Tauch A."/>
        </authorList>
    </citation>
    <scope>NUCLEOTIDE SEQUENCE [LARGE SCALE GENOMIC DNA]</scope>
    <source>
        <strain evidence="2 3">DSM 45634</strain>
    </source>
</reference>
<evidence type="ECO:0000313" key="2">
    <source>
        <dbReference type="EMBL" id="AKK11871.1"/>
    </source>
</evidence>
<protein>
    <submittedName>
        <fullName evidence="2">Rossmann-like domain</fullName>
    </submittedName>
</protein>
<proteinExistence type="predicted"/>
<evidence type="ECO:0000313" key="3">
    <source>
        <dbReference type="Proteomes" id="UP000035548"/>
    </source>
</evidence>
<dbReference type="Pfam" id="PF22242">
    <property type="entry name" value="6PGD_like"/>
    <property type="match status" value="1"/>
</dbReference>
<dbReference type="Proteomes" id="UP000035548">
    <property type="component" value="Chromosome"/>
</dbReference>
<dbReference type="OrthoDB" id="4400982at2"/>
<gene>
    <name evidence="2" type="ORF">CUTER_09515</name>
</gene>
<dbReference type="Gene3D" id="1.10.1040.40">
    <property type="match status" value="1"/>
</dbReference>
<dbReference type="RefSeq" id="WP_047260192.1">
    <property type="nucleotide sequence ID" value="NZ_CP011546.1"/>
</dbReference>
<dbReference type="EMBL" id="CP011546">
    <property type="protein sequence ID" value="AKK11871.1"/>
    <property type="molecule type" value="Genomic_DNA"/>
</dbReference>
<dbReference type="PATRIC" id="fig|1072256.5.peg.1874"/>
<organism evidence="2 3">
    <name type="scientific">Corynebacterium uterequi</name>
    <dbReference type="NCBI Taxonomy" id="1072256"/>
    <lineage>
        <taxon>Bacteria</taxon>
        <taxon>Bacillati</taxon>
        <taxon>Actinomycetota</taxon>
        <taxon>Actinomycetes</taxon>
        <taxon>Mycobacteriales</taxon>
        <taxon>Corynebacteriaceae</taxon>
        <taxon>Corynebacterium</taxon>
    </lineage>
</organism>
<dbReference type="STRING" id="1072256.CUTER_09515"/>
<evidence type="ECO:0000259" key="1">
    <source>
        <dbReference type="Pfam" id="PF22242"/>
    </source>
</evidence>